<comment type="caution">
    <text evidence="1">The sequence shown here is derived from an EMBL/GenBank/DDBJ whole genome shotgun (WGS) entry which is preliminary data.</text>
</comment>
<organism evidence="1 2">
    <name type="scientific">Nibea albiflora</name>
    <name type="common">Yellow drum</name>
    <name type="synonym">Corvina albiflora</name>
    <dbReference type="NCBI Taxonomy" id="240163"/>
    <lineage>
        <taxon>Eukaryota</taxon>
        <taxon>Metazoa</taxon>
        <taxon>Chordata</taxon>
        <taxon>Craniata</taxon>
        <taxon>Vertebrata</taxon>
        <taxon>Euteleostomi</taxon>
        <taxon>Actinopterygii</taxon>
        <taxon>Neopterygii</taxon>
        <taxon>Teleostei</taxon>
        <taxon>Neoteleostei</taxon>
        <taxon>Acanthomorphata</taxon>
        <taxon>Eupercaria</taxon>
        <taxon>Sciaenidae</taxon>
        <taxon>Nibea</taxon>
    </lineage>
</organism>
<keyword evidence="2" id="KW-1185">Reference proteome</keyword>
<reference evidence="1" key="1">
    <citation type="submission" date="2020-04" db="EMBL/GenBank/DDBJ databases">
        <title>A chromosome-scale assembly and high-density genetic map of the yellow drum (Nibea albiflora) genome.</title>
        <authorList>
            <person name="Xu D."/>
            <person name="Zhang W."/>
            <person name="Chen R."/>
            <person name="Tan P."/>
            <person name="Wang L."/>
            <person name="Song H."/>
            <person name="Tian L."/>
            <person name="Zhu Q."/>
            <person name="Wang B."/>
        </authorList>
    </citation>
    <scope>NUCLEOTIDE SEQUENCE</scope>
    <source>
        <strain evidence="1">ZJHYS-2018</strain>
    </source>
</reference>
<gene>
    <name evidence="1" type="ORF">GBF38_016016</name>
</gene>
<sequence>MYKAVIAAEEDKTVAEYEVTVQDPVSAVNLTVNCSSALNFTVTCSTVDSHISSTFRCDNKTCSRESSTTTDPSSIDVYLDQGFIFCNHSNHVSWEHKKEEIKSVCEPPPGSECVSAGISVCLVKTVVFSVGLIIMVSAVITVHIMEKLKRKKL</sequence>
<proteinExistence type="predicted"/>
<dbReference type="Proteomes" id="UP000805704">
    <property type="component" value="Chromosome 10"/>
</dbReference>
<evidence type="ECO:0000313" key="1">
    <source>
        <dbReference type="EMBL" id="KAG8013827.1"/>
    </source>
</evidence>
<accession>A0ACB7FHS9</accession>
<dbReference type="EMBL" id="CM024798">
    <property type="protein sequence ID" value="KAG8013827.1"/>
    <property type="molecule type" value="Genomic_DNA"/>
</dbReference>
<name>A0ACB7FHS9_NIBAL</name>
<evidence type="ECO:0000313" key="2">
    <source>
        <dbReference type="Proteomes" id="UP000805704"/>
    </source>
</evidence>
<protein>
    <submittedName>
        <fullName evidence="1">Uncharacterized protein</fullName>
    </submittedName>
</protein>